<dbReference type="Proteomes" id="UP000001514">
    <property type="component" value="Unassembled WGS sequence"/>
</dbReference>
<dbReference type="AlphaFoldDB" id="D8SX85"/>
<evidence type="ECO:0000313" key="1">
    <source>
        <dbReference type="EMBL" id="EFJ10991.1"/>
    </source>
</evidence>
<dbReference type="InParanoid" id="D8SX85"/>
<dbReference type="Gramene" id="EFJ10991">
    <property type="protein sequence ID" value="EFJ10991"/>
    <property type="gene ID" value="SELMODRAFT_426706"/>
</dbReference>
<proteinExistence type="predicted"/>
<reference evidence="1 2" key="1">
    <citation type="journal article" date="2011" name="Science">
        <title>The Selaginella genome identifies genetic changes associated with the evolution of vascular plants.</title>
        <authorList>
            <person name="Banks J.A."/>
            <person name="Nishiyama T."/>
            <person name="Hasebe M."/>
            <person name="Bowman J.L."/>
            <person name="Gribskov M."/>
            <person name="dePamphilis C."/>
            <person name="Albert V.A."/>
            <person name="Aono N."/>
            <person name="Aoyama T."/>
            <person name="Ambrose B.A."/>
            <person name="Ashton N.W."/>
            <person name="Axtell M.J."/>
            <person name="Barker E."/>
            <person name="Barker M.S."/>
            <person name="Bennetzen J.L."/>
            <person name="Bonawitz N.D."/>
            <person name="Chapple C."/>
            <person name="Cheng C."/>
            <person name="Correa L.G."/>
            <person name="Dacre M."/>
            <person name="DeBarry J."/>
            <person name="Dreyer I."/>
            <person name="Elias M."/>
            <person name="Engstrom E.M."/>
            <person name="Estelle M."/>
            <person name="Feng L."/>
            <person name="Finet C."/>
            <person name="Floyd S.K."/>
            <person name="Frommer W.B."/>
            <person name="Fujita T."/>
            <person name="Gramzow L."/>
            <person name="Gutensohn M."/>
            <person name="Harholt J."/>
            <person name="Hattori M."/>
            <person name="Heyl A."/>
            <person name="Hirai T."/>
            <person name="Hiwatashi Y."/>
            <person name="Ishikawa M."/>
            <person name="Iwata M."/>
            <person name="Karol K.G."/>
            <person name="Koehler B."/>
            <person name="Kolukisaoglu U."/>
            <person name="Kubo M."/>
            <person name="Kurata T."/>
            <person name="Lalonde S."/>
            <person name="Li K."/>
            <person name="Li Y."/>
            <person name="Litt A."/>
            <person name="Lyons E."/>
            <person name="Manning G."/>
            <person name="Maruyama T."/>
            <person name="Michael T.P."/>
            <person name="Mikami K."/>
            <person name="Miyazaki S."/>
            <person name="Morinaga S."/>
            <person name="Murata T."/>
            <person name="Mueller-Roeber B."/>
            <person name="Nelson D.R."/>
            <person name="Obara M."/>
            <person name="Oguri Y."/>
            <person name="Olmstead R.G."/>
            <person name="Onodera N."/>
            <person name="Petersen B.L."/>
            <person name="Pils B."/>
            <person name="Prigge M."/>
            <person name="Rensing S.A."/>
            <person name="Riano-Pachon D.M."/>
            <person name="Roberts A.W."/>
            <person name="Sato Y."/>
            <person name="Scheller H.V."/>
            <person name="Schulz B."/>
            <person name="Schulz C."/>
            <person name="Shakirov E.V."/>
            <person name="Shibagaki N."/>
            <person name="Shinohara N."/>
            <person name="Shippen D.E."/>
            <person name="Soerensen I."/>
            <person name="Sotooka R."/>
            <person name="Sugimoto N."/>
            <person name="Sugita M."/>
            <person name="Sumikawa N."/>
            <person name="Tanurdzic M."/>
            <person name="Theissen G."/>
            <person name="Ulvskov P."/>
            <person name="Wakazuki S."/>
            <person name="Weng J.K."/>
            <person name="Willats W.W."/>
            <person name="Wipf D."/>
            <person name="Wolf P.G."/>
            <person name="Yang L."/>
            <person name="Zimmer A.D."/>
            <person name="Zhu Q."/>
            <person name="Mitros T."/>
            <person name="Hellsten U."/>
            <person name="Loque D."/>
            <person name="Otillar R."/>
            <person name="Salamov A."/>
            <person name="Schmutz J."/>
            <person name="Shapiro H."/>
            <person name="Lindquist E."/>
            <person name="Lucas S."/>
            <person name="Rokhsar D."/>
            <person name="Grigoriev I.V."/>
        </authorList>
    </citation>
    <scope>NUCLEOTIDE SEQUENCE [LARGE SCALE GENOMIC DNA]</scope>
</reference>
<dbReference type="HOGENOM" id="CLU_085212_0_0_1"/>
<dbReference type="KEGG" id="smo:SELMODRAFT_426706"/>
<protein>
    <submittedName>
        <fullName evidence="1">Uncharacterized protein</fullName>
    </submittedName>
</protein>
<evidence type="ECO:0000313" key="2">
    <source>
        <dbReference type="Proteomes" id="UP000001514"/>
    </source>
</evidence>
<dbReference type="EMBL" id="GL377650">
    <property type="protein sequence ID" value="EFJ10991.1"/>
    <property type="molecule type" value="Genomic_DNA"/>
</dbReference>
<gene>
    <name evidence="1" type="ORF">SELMODRAFT_426706</name>
</gene>
<organism evidence="2">
    <name type="scientific">Selaginella moellendorffii</name>
    <name type="common">Spikemoss</name>
    <dbReference type="NCBI Taxonomy" id="88036"/>
    <lineage>
        <taxon>Eukaryota</taxon>
        <taxon>Viridiplantae</taxon>
        <taxon>Streptophyta</taxon>
        <taxon>Embryophyta</taxon>
        <taxon>Tracheophyta</taxon>
        <taxon>Lycopodiopsida</taxon>
        <taxon>Selaginellales</taxon>
        <taxon>Selaginellaceae</taxon>
        <taxon>Selaginella</taxon>
    </lineage>
</organism>
<sequence length="275" mass="31803">MCHSRTFRRLRISTLINGPAKWEEKEEQCPAYTLTIKIRTRRAENAYRKSNISLETGMRTKLELINGQTEIKHPFSQHDIRLHRCTEKSVLCCIVSSGESSVPWPNGVAQAWKQRWWRFKLSVPFSDDLRTRLFELDVYGKSTMGHQVAGLTGKSQDMTTRSFYRRPFCNTNQESNHVRFKLLVCMSYLSKMLLDRDSDRDEEKVATPRQSRYQPYIYDFNSIITGCVQSPDSDQEQPDQEVFSVLSECARESSGHHRLTLWAMTSTLLGHAAGP</sequence>
<name>D8SX85_SELML</name>
<keyword evidence="2" id="KW-1185">Reference proteome</keyword>
<accession>D8SX85</accession>